<evidence type="ECO:0000313" key="3">
    <source>
        <dbReference type="Proteomes" id="UP001163046"/>
    </source>
</evidence>
<evidence type="ECO:0000256" key="1">
    <source>
        <dbReference type="SAM" id="MobiDB-lite"/>
    </source>
</evidence>
<dbReference type="EMBL" id="MU826843">
    <property type="protein sequence ID" value="KAJ7371694.1"/>
    <property type="molecule type" value="Genomic_DNA"/>
</dbReference>
<reference evidence="2" key="1">
    <citation type="submission" date="2023-01" db="EMBL/GenBank/DDBJ databases">
        <title>Genome assembly of the deep-sea coral Lophelia pertusa.</title>
        <authorList>
            <person name="Herrera S."/>
            <person name="Cordes E."/>
        </authorList>
    </citation>
    <scope>NUCLEOTIDE SEQUENCE</scope>
    <source>
        <strain evidence="2">USNM1676648</strain>
        <tissue evidence="2">Polyp</tissue>
    </source>
</reference>
<name>A0A9W9Z1V9_9CNID</name>
<organism evidence="2 3">
    <name type="scientific">Desmophyllum pertusum</name>
    <dbReference type="NCBI Taxonomy" id="174260"/>
    <lineage>
        <taxon>Eukaryota</taxon>
        <taxon>Metazoa</taxon>
        <taxon>Cnidaria</taxon>
        <taxon>Anthozoa</taxon>
        <taxon>Hexacorallia</taxon>
        <taxon>Scleractinia</taxon>
        <taxon>Caryophylliina</taxon>
        <taxon>Caryophylliidae</taxon>
        <taxon>Desmophyllum</taxon>
    </lineage>
</organism>
<dbReference type="Proteomes" id="UP001163046">
    <property type="component" value="Unassembled WGS sequence"/>
</dbReference>
<gene>
    <name evidence="2" type="ORF">OS493_023725</name>
</gene>
<feature type="compositionally biased region" description="Polar residues" evidence="1">
    <location>
        <begin position="68"/>
        <end position="84"/>
    </location>
</feature>
<accession>A0A9W9Z1V9</accession>
<keyword evidence="3" id="KW-1185">Reference proteome</keyword>
<feature type="region of interest" description="Disordered" evidence="1">
    <location>
        <begin position="62"/>
        <end position="85"/>
    </location>
</feature>
<comment type="caution">
    <text evidence="2">The sequence shown here is derived from an EMBL/GenBank/DDBJ whole genome shotgun (WGS) entry which is preliminary data.</text>
</comment>
<evidence type="ECO:0000313" key="2">
    <source>
        <dbReference type="EMBL" id="KAJ7371694.1"/>
    </source>
</evidence>
<proteinExistence type="predicted"/>
<dbReference type="AlphaFoldDB" id="A0A9W9Z1V9"/>
<dbReference type="OrthoDB" id="5970758at2759"/>
<protein>
    <submittedName>
        <fullName evidence="2">Uncharacterized protein</fullName>
    </submittedName>
</protein>
<sequence length="141" mass="15656">MNAEEFFEGLSQQDKLAVINVALPGLDVFLEDVLATENLSEKGEKIRLDFVGILDNLGSKPRVPEIYTPTNNDNGSSQEQSQLSRSDDDLVFAKGYTQDSTEQAHWSEETAVLDEKVAAALRSFPVEAFRRVILAELPERA</sequence>